<evidence type="ECO:0000313" key="3">
    <source>
        <dbReference type="EMBL" id="XCM82032.1"/>
    </source>
</evidence>
<dbReference type="GO" id="GO:0004672">
    <property type="term" value="F:protein kinase activity"/>
    <property type="evidence" value="ECO:0007669"/>
    <property type="project" value="InterPro"/>
</dbReference>
<dbReference type="EMBL" id="CP159872">
    <property type="protein sequence ID" value="XCM82032.1"/>
    <property type="molecule type" value="Genomic_DNA"/>
</dbReference>
<gene>
    <name evidence="3" type="ORF">ABWK59_25595</name>
</gene>
<dbReference type="AlphaFoldDB" id="A0AAU8K1Z6"/>
<dbReference type="SUPFAM" id="SSF52540">
    <property type="entry name" value="P-loop containing nucleoside triphosphate hydrolases"/>
    <property type="match status" value="1"/>
</dbReference>
<dbReference type="Gene3D" id="3.40.50.300">
    <property type="entry name" value="P-loop containing nucleotide triphosphate hydrolases"/>
    <property type="match status" value="1"/>
</dbReference>
<dbReference type="PROSITE" id="PS50011">
    <property type="entry name" value="PROTEIN_KINASE_DOM"/>
    <property type="match status" value="1"/>
</dbReference>
<accession>A0AAU8K1Z6</accession>
<dbReference type="RefSeq" id="WP_354642959.1">
    <property type="nucleotide sequence ID" value="NZ_CP159872.1"/>
</dbReference>
<dbReference type="InterPro" id="IPR000719">
    <property type="entry name" value="Prot_kinase_dom"/>
</dbReference>
<name>A0AAU8K1Z6_9ACTN</name>
<feature type="domain" description="Protein kinase" evidence="2">
    <location>
        <begin position="34"/>
        <end position="301"/>
    </location>
</feature>
<feature type="region of interest" description="Disordered" evidence="1">
    <location>
        <begin position="192"/>
        <end position="219"/>
    </location>
</feature>
<feature type="compositionally biased region" description="Basic and acidic residues" evidence="1">
    <location>
        <begin position="208"/>
        <end position="219"/>
    </location>
</feature>
<evidence type="ECO:0000256" key="1">
    <source>
        <dbReference type="SAM" id="MobiDB-lite"/>
    </source>
</evidence>
<organism evidence="3">
    <name type="scientific">Kitasatospora camelliae</name>
    <dbReference type="NCBI Taxonomy" id="3156397"/>
    <lineage>
        <taxon>Bacteria</taxon>
        <taxon>Bacillati</taxon>
        <taxon>Actinomycetota</taxon>
        <taxon>Actinomycetes</taxon>
        <taxon>Kitasatosporales</taxon>
        <taxon>Streptomycetaceae</taxon>
        <taxon>Kitasatospora</taxon>
    </lineage>
</organism>
<reference evidence="3" key="1">
    <citation type="submission" date="2024-06" db="EMBL/GenBank/DDBJ databases">
        <title>The genome sequences of Kitasatospora sp. strain HUAS MG31.</title>
        <authorList>
            <person name="Mo P."/>
        </authorList>
    </citation>
    <scope>NUCLEOTIDE SEQUENCE</scope>
    <source>
        <strain evidence="3">HUAS MG31</strain>
    </source>
</reference>
<feature type="region of interest" description="Disordered" evidence="1">
    <location>
        <begin position="1"/>
        <end position="53"/>
    </location>
</feature>
<dbReference type="Gene3D" id="1.10.510.10">
    <property type="entry name" value="Transferase(Phosphotransferase) domain 1"/>
    <property type="match status" value="1"/>
</dbReference>
<sequence length="710" mass="75923">MSTTGSGPHPRSAEDPGRRKGVDLPYLTPAGRRRLATARFGPDPSGPARGAPRMRNALLDGTARCVQVRAAASDEAGATEAARDALDTEAAAALRLHRTFQGTEVARLFPVVIGYDLDVAEPFVLYRPPRGNPAERLHGLASTQLRTIERDLVDAAAHLAELGLVHQGITPSTVRWDGRSVQLWGLDAVAHTGRPRTPRGPAPYASPEVREGTGRSDPRDALWSTAQVMYRLVTGRAGDPDREPADLADHRSLAHTMRSSFAARAAGRPTPAALLGLLSPDHRPAAGGTVGGDGLTPHRAAFDHTVSLKRAAGGDPPGGPGADGTPHGYGVAGAVAGAAVGPGGAAHATDDPAGVLCPYCLEYIRFDPTALHVPDAVQELQPYTFSDRQSPRLLADELRGAFQRCEGNQATPPHHIPVPYLTNGRPLTVAMIGQSNTGKSHLLTQMIAEIADDRLKPYGVSWQSVNPEQHASFLNDRVVPLRDGNVIAHTAGLGDSESARFVESLLITDARGRVRPLAFFDLAGEDLLRTDALLRFLLGIDALVFVVDPTLAMPLPQLDEIRTALGLHVNRDGDPAFATALDRIPRTGPYLTVPSAVVVAKADLLRSEPPVDRWLTEPGTVPLSRRRLYEESRDVYALLHRHAGKAWLRPFDTALHCTLHIASATGGRQEDSRYPRGVRAQRVLEPLISLLAMHGIIDLADGHTGAEAAR</sequence>
<proteinExistence type="predicted"/>
<dbReference type="GO" id="GO:0005524">
    <property type="term" value="F:ATP binding"/>
    <property type="evidence" value="ECO:0007669"/>
    <property type="project" value="InterPro"/>
</dbReference>
<evidence type="ECO:0000259" key="2">
    <source>
        <dbReference type="PROSITE" id="PS50011"/>
    </source>
</evidence>
<dbReference type="InterPro" id="IPR011009">
    <property type="entry name" value="Kinase-like_dom_sf"/>
</dbReference>
<dbReference type="InterPro" id="IPR027417">
    <property type="entry name" value="P-loop_NTPase"/>
</dbReference>
<dbReference type="KEGG" id="kcm:ABWK59_25595"/>
<feature type="compositionally biased region" description="Basic and acidic residues" evidence="1">
    <location>
        <begin position="11"/>
        <end position="22"/>
    </location>
</feature>
<protein>
    <recommendedName>
        <fullName evidence="2">Protein kinase domain-containing protein</fullName>
    </recommendedName>
</protein>
<dbReference type="SUPFAM" id="SSF56112">
    <property type="entry name" value="Protein kinase-like (PK-like)"/>
    <property type="match status" value="1"/>
</dbReference>